<name>A0A5R2ATR6_9LEPT</name>
<comment type="caution">
    <text evidence="1">The sequence shown here is derived from an EMBL/GenBank/DDBJ whole genome shotgun (WGS) entry which is preliminary data.</text>
</comment>
<dbReference type="Proteomes" id="UP000297946">
    <property type="component" value="Unassembled WGS sequence"/>
</dbReference>
<protein>
    <submittedName>
        <fullName evidence="1">Capsid protein</fullName>
    </submittedName>
</protein>
<dbReference type="AlphaFoldDB" id="A0A5R2ATR6"/>
<proteinExistence type="predicted"/>
<sequence length="481" mass="52858">MNGPYSLETLLEIKKAFEANTADGGAEPFVQVGSSGAALSMQSLDRTYVATVSSDDDFRFLKQVPRRTISQVIAEYNKLSSHGGGWYRSSYIGQSDEPSASDSVLDRLYNEVNYIAERFEFNKVVDSTQNAQDPEVVQSNSALRRGMENMSRNFWFGDRSINKFKQDGFLATVSKMSSDFVQDARGQLPEAGEFKHYSAEIRSKFFGKVNQAWMHPGTKALYDQIYSNGSSGNVAVIQNQSQDPSDVKYGNIVSGIPDSNASKNFIKFEDDIWLDRHNWDVPLVRDPNGNWVEGPTSDNAPGTPTVALAAIPSVPGSKFTSSWEGSYKYRVCAGNLRDWSQASTEAAVTVAVGGGVSLTITAASGIPATEFAIFRETKANSGIIKYMREIPKTGANTIFQDLNEDLPGTSIIVMGDFNAQSTSDEKRTLVLSELLGFTKTLFPYGAGGKLRMRQGMVEHYGVLQILAGEKFRVWKNVPAML</sequence>
<gene>
    <name evidence="1" type="ORF">EHO57_13900</name>
</gene>
<evidence type="ECO:0000313" key="2">
    <source>
        <dbReference type="Proteomes" id="UP000297946"/>
    </source>
</evidence>
<accession>A0A5R2ATR6</accession>
<organism evidence="1 2">
    <name type="scientific">Leptospira langatensis</name>
    <dbReference type="NCBI Taxonomy" id="2484983"/>
    <lineage>
        <taxon>Bacteria</taxon>
        <taxon>Pseudomonadati</taxon>
        <taxon>Spirochaetota</taxon>
        <taxon>Spirochaetia</taxon>
        <taxon>Leptospirales</taxon>
        <taxon>Leptospiraceae</taxon>
        <taxon>Leptospira</taxon>
    </lineage>
</organism>
<dbReference type="EMBL" id="RQER01000008">
    <property type="protein sequence ID" value="TGJ99849.1"/>
    <property type="molecule type" value="Genomic_DNA"/>
</dbReference>
<evidence type="ECO:0000313" key="1">
    <source>
        <dbReference type="EMBL" id="TGJ99849.1"/>
    </source>
</evidence>
<reference evidence="1 2" key="1">
    <citation type="journal article" date="2019" name="PLoS Negl. Trop. Dis.">
        <title>Revisiting the worldwide diversity of Leptospira species in the environment.</title>
        <authorList>
            <person name="Vincent A.T."/>
            <person name="Schiettekatte O."/>
            <person name="Bourhy P."/>
            <person name="Veyrier F.J."/>
            <person name="Picardeau M."/>
        </authorList>
    </citation>
    <scope>NUCLEOTIDE SEQUENCE [LARGE SCALE GENOMIC DNA]</scope>
    <source>
        <strain evidence="1 2">SSW18</strain>
    </source>
</reference>
<dbReference type="RefSeq" id="WP_135698355.1">
    <property type="nucleotide sequence ID" value="NZ_RQER01000008.1"/>
</dbReference>